<dbReference type="SUPFAM" id="SSF46689">
    <property type="entry name" value="Homeodomain-like"/>
    <property type="match status" value="2"/>
</dbReference>
<evidence type="ECO:0000313" key="5">
    <source>
        <dbReference type="EMBL" id="MBC8539863.1"/>
    </source>
</evidence>
<evidence type="ECO:0000256" key="1">
    <source>
        <dbReference type="ARBA" id="ARBA00023015"/>
    </source>
</evidence>
<protein>
    <submittedName>
        <fullName evidence="5">Helix-turn-helix domain-containing protein</fullName>
    </submittedName>
</protein>
<gene>
    <name evidence="5" type="ORF">H8698_02595</name>
</gene>
<keyword evidence="6" id="KW-1185">Reference proteome</keyword>
<proteinExistence type="predicted"/>
<keyword evidence="2" id="KW-0238">DNA-binding</keyword>
<comment type="caution">
    <text evidence="5">The sequence shown here is derived from an EMBL/GenBank/DDBJ whole genome shotgun (WGS) entry which is preliminary data.</text>
</comment>
<dbReference type="PROSITE" id="PS00041">
    <property type="entry name" value="HTH_ARAC_FAMILY_1"/>
    <property type="match status" value="1"/>
</dbReference>
<dbReference type="PANTHER" id="PTHR43280:SF2">
    <property type="entry name" value="HTH-TYPE TRANSCRIPTIONAL REGULATOR EXSA"/>
    <property type="match status" value="1"/>
</dbReference>
<dbReference type="GO" id="GO:0043565">
    <property type="term" value="F:sequence-specific DNA binding"/>
    <property type="evidence" value="ECO:0007669"/>
    <property type="project" value="InterPro"/>
</dbReference>
<accession>A0A926DKS2</accession>
<sequence length="285" mass="32659">MQFSPLLDVITLLLDGTNLSFNIMTTSTILNSNIMYLPPSYYLHANTYCSAAKTTLKGLNTCLLCKKMTNAKLFNKKKPFWGYCAYGIMEYVYPIIIDNNVKCIFYIGNIVADKSRTIEKIRHRCHLTSVSSEKMISALKSCEINADLNKVEKIAQIIDSYICLLSSKITYDNDNLHWAVLDAKQTAETLYSEPLTLKQCADKVFINEKYLGRIFKEQLGKSFHEYLNEVRLQRAKSLLTDTVLSIATIAYECGFSNIPYFNRTFKKRFGATPSYIRKSKSRRLN</sequence>
<evidence type="ECO:0000313" key="6">
    <source>
        <dbReference type="Proteomes" id="UP000611762"/>
    </source>
</evidence>
<keyword evidence="3" id="KW-0804">Transcription</keyword>
<dbReference type="Pfam" id="PF10114">
    <property type="entry name" value="PocR"/>
    <property type="match status" value="1"/>
</dbReference>
<dbReference type="PANTHER" id="PTHR43280">
    <property type="entry name" value="ARAC-FAMILY TRANSCRIPTIONAL REGULATOR"/>
    <property type="match status" value="1"/>
</dbReference>
<dbReference type="RefSeq" id="WP_249311053.1">
    <property type="nucleotide sequence ID" value="NZ_JACRSU010000001.1"/>
</dbReference>
<dbReference type="InterPro" id="IPR018060">
    <property type="entry name" value="HTH_AraC"/>
</dbReference>
<dbReference type="PROSITE" id="PS01124">
    <property type="entry name" value="HTH_ARAC_FAMILY_2"/>
    <property type="match status" value="1"/>
</dbReference>
<dbReference type="Pfam" id="PF12833">
    <property type="entry name" value="HTH_18"/>
    <property type="match status" value="1"/>
</dbReference>
<dbReference type="Gene3D" id="1.10.10.60">
    <property type="entry name" value="Homeodomain-like"/>
    <property type="match status" value="2"/>
</dbReference>
<dbReference type="EMBL" id="JACRSU010000001">
    <property type="protein sequence ID" value="MBC8539863.1"/>
    <property type="molecule type" value="Genomic_DNA"/>
</dbReference>
<dbReference type="SMART" id="SM00342">
    <property type="entry name" value="HTH_ARAC"/>
    <property type="match status" value="1"/>
</dbReference>
<dbReference type="AlphaFoldDB" id="A0A926DKS2"/>
<name>A0A926DKS2_9FIRM</name>
<evidence type="ECO:0000256" key="2">
    <source>
        <dbReference type="ARBA" id="ARBA00023125"/>
    </source>
</evidence>
<evidence type="ECO:0000259" key="4">
    <source>
        <dbReference type="PROSITE" id="PS01124"/>
    </source>
</evidence>
<dbReference type="PRINTS" id="PR00032">
    <property type="entry name" value="HTHARAC"/>
</dbReference>
<dbReference type="InterPro" id="IPR018771">
    <property type="entry name" value="PocR_dom"/>
</dbReference>
<dbReference type="GO" id="GO:0003700">
    <property type="term" value="F:DNA-binding transcription factor activity"/>
    <property type="evidence" value="ECO:0007669"/>
    <property type="project" value="InterPro"/>
</dbReference>
<feature type="domain" description="HTH araC/xylS-type" evidence="4">
    <location>
        <begin position="181"/>
        <end position="279"/>
    </location>
</feature>
<dbReference type="InterPro" id="IPR009057">
    <property type="entry name" value="Homeodomain-like_sf"/>
</dbReference>
<reference evidence="5" key="1">
    <citation type="submission" date="2020-08" db="EMBL/GenBank/DDBJ databases">
        <title>Genome public.</title>
        <authorList>
            <person name="Liu C."/>
            <person name="Sun Q."/>
        </authorList>
    </citation>
    <scope>NUCLEOTIDE SEQUENCE</scope>
    <source>
        <strain evidence="5">H8</strain>
    </source>
</reference>
<dbReference type="InterPro" id="IPR018062">
    <property type="entry name" value="HTH_AraC-typ_CS"/>
</dbReference>
<keyword evidence="1" id="KW-0805">Transcription regulation</keyword>
<dbReference type="InterPro" id="IPR020449">
    <property type="entry name" value="Tscrpt_reg_AraC-type_HTH"/>
</dbReference>
<organism evidence="5 6">
    <name type="scientific">Congzhengia minquanensis</name>
    <dbReference type="NCBI Taxonomy" id="2763657"/>
    <lineage>
        <taxon>Bacteria</taxon>
        <taxon>Bacillati</taxon>
        <taxon>Bacillota</taxon>
        <taxon>Clostridia</taxon>
        <taxon>Eubacteriales</taxon>
        <taxon>Oscillospiraceae</taxon>
        <taxon>Congzhengia</taxon>
    </lineage>
</organism>
<dbReference type="Proteomes" id="UP000611762">
    <property type="component" value="Unassembled WGS sequence"/>
</dbReference>
<evidence type="ECO:0000256" key="3">
    <source>
        <dbReference type="ARBA" id="ARBA00023163"/>
    </source>
</evidence>